<dbReference type="Proteomes" id="UP000427906">
    <property type="component" value="Chromosome"/>
</dbReference>
<dbReference type="Gene3D" id="3.40.50.1100">
    <property type="match status" value="2"/>
</dbReference>
<dbReference type="UniPathway" id="UPA00050">
    <property type="reaction ID" value="UER00065"/>
</dbReference>
<feature type="modified residue" description="N6-(pyridoxal phosphate)lysine" evidence="11">
    <location>
        <position position="140"/>
    </location>
</feature>
<dbReference type="InterPro" id="IPR001926">
    <property type="entry name" value="TrpB-like_PALP"/>
</dbReference>
<evidence type="ECO:0000256" key="9">
    <source>
        <dbReference type="ARBA" id="ARBA00049144"/>
    </source>
</evidence>
<comment type="similarity">
    <text evidence="3">Belongs to the threonine synthase family.</text>
</comment>
<dbReference type="InterPro" id="IPR000634">
    <property type="entry name" value="Ser/Thr_deHydtase_PyrdxlP-BS"/>
</dbReference>
<keyword evidence="6" id="KW-0028">Amino-acid biosynthesis</keyword>
<evidence type="ECO:0000256" key="7">
    <source>
        <dbReference type="ARBA" id="ARBA00022697"/>
    </source>
</evidence>
<dbReference type="PANTHER" id="PTHR42690">
    <property type="entry name" value="THREONINE SYNTHASE FAMILY MEMBER"/>
    <property type="match status" value="1"/>
</dbReference>
<dbReference type="NCBIfam" id="TIGR00260">
    <property type="entry name" value="thrC"/>
    <property type="match status" value="1"/>
</dbReference>
<protein>
    <recommendedName>
        <fullName evidence="5 10">Threonine synthase</fullName>
        <ecNumber evidence="4 10">4.2.3.1</ecNumber>
    </recommendedName>
</protein>
<evidence type="ECO:0000313" key="14">
    <source>
        <dbReference type="Proteomes" id="UP000427906"/>
    </source>
</evidence>
<dbReference type="GO" id="GO:0030170">
    <property type="term" value="F:pyridoxal phosphate binding"/>
    <property type="evidence" value="ECO:0007669"/>
    <property type="project" value="InterPro"/>
</dbReference>
<evidence type="ECO:0000256" key="4">
    <source>
        <dbReference type="ARBA" id="ARBA00013028"/>
    </source>
</evidence>
<keyword evidence="14" id="KW-1185">Reference proteome</keyword>
<dbReference type="AlphaFoldDB" id="A0A5K7YTE5"/>
<reference evidence="13 14" key="1">
    <citation type="submission" date="2019-11" db="EMBL/GenBank/DDBJ databases">
        <title>Comparative genomics of hydrocarbon-degrading Desulfosarcina strains.</title>
        <authorList>
            <person name="Watanabe M."/>
            <person name="Kojima H."/>
            <person name="Fukui M."/>
        </authorList>
    </citation>
    <scope>NUCLEOTIDE SEQUENCE [LARGE SCALE GENOMIC DNA]</scope>
    <source>
        <strain evidence="13 14">PL12</strain>
    </source>
</reference>
<dbReference type="GO" id="GO:0004795">
    <property type="term" value="F:threonine synthase activity"/>
    <property type="evidence" value="ECO:0007669"/>
    <property type="project" value="UniProtKB-UniRule"/>
</dbReference>
<dbReference type="InterPro" id="IPR036052">
    <property type="entry name" value="TrpB-like_PALP_sf"/>
</dbReference>
<evidence type="ECO:0000256" key="6">
    <source>
        <dbReference type="ARBA" id="ARBA00022605"/>
    </source>
</evidence>
<dbReference type="EMBL" id="AP021874">
    <property type="protein sequence ID" value="BBO71908.1"/>
    <property type="molecule type" value="Genomic_DNA"/>
</dbReference>
<dbReference type="OrthoDB" id="9763107at2"/>
<evidence type="ECO:0000256" key="2">
    <source>
        <dbReference type="ARBA" id="ARBA00004979"/>
    </source>
</evidence>
<comment type="pathway">
    <text evidence="2">Amino-acid biosynthesis; L-threonine biosynthesis; L-threonine from L-aspartate: step 5/5.</text>
</comment>
<evidence type="ECO:0000256" key="3">
    <source>
        <dbReference type="ARBA" id="ARBA00005517"/>
    </source>
</evidence>
<name>A0A5K7YTE5_9BACT</name>
<evidence type="ECO:0000256" key="5">
    <source>
        <dbReference type="ARBA" id="ARBA00018679"/>
    </source>
</evidence>
<dbReference type="PANTHER" id="PTHR42690:SF1">
    <property type="entry name" value="THREONINE SYNTHASE-LIKE 2"/>
    <property type="match status" value="1"/>
</dbReference>
<dbReference type="PROSITE" id="PS00165">
    <property type="entry name" value="DEHYDRATASE_SER_THR"/>
    <property type="match status" value="1"/>
</dbReference>
<keyword evidence="7" id="KW-0791">Threonine biosynthesis</keyword>
<evidence type="ECO:0000256" key="10">
    <source>
        <dbReference type="NCBIfam" id="TIGR00260"/>
    </source>
</evidence>
<dbReference type="InterPro" id="IPR051166">
    <property type="entry name" value="Threonine_Synthase"/>
</dbReference>
<keyword evidence="8 11" id="KW-0663">Pyridoxal phosphate</keyword>
<evidence type="ECO:0000313" key="13">
    <source>
        <dbReference type="EMBL" id="BBO71908.1"/>
    </source>
</evidence>
<evidence type="ECO:0000256" key="8">
    <source>
        <dbReference type="ARBA" id="ARBA00022898"/>
    </source>
</evidence>
<accession>A0A5K7YTE5</accession>
<gene>
    <name evidence="13" type="primary">thrC_2</name>
    <name evidence="13" type="ORF">DSCA_58380</name>
</gene>
<dbReference type="GO" id="GO:0009088">
    <property type="term" value="P:threonine biosynthetic process"/>
    <property type="evidence" value="ECO:0007669"/>
    <property type="project" value="UniProtKB-UniRule"/>
</dbReference>
<comment type="cofactor">
    <cofactor evidence="1 11">
        <name>pyridoxal 5'-phosphate</name>
        <dbReference type="ChEBI" id="CHEBI:597326"/>
    </cofactor>
</comment>
<evidence type="ECO:0000256" key="1">
    <source>
        <dbReference type="ARBA" id="ARBA00001933"/>
    </source>
</evidence>
<organism evidence="13 14">
    <name type="scientific">Desulfosarcina alkanivorans</name>
    <dbReference type="NCBI Taxonomy" id="571177"/>
    <lineage>
        <taxon>Bacteria</taxon>
        <taxon>Pseudomonadati</taxon>
        <taxon>Thermodesulfobacteriota</taxon>
        <taxon>Desulfobacteria</taxon>
        <taxon>Desulfobacterales</taxon>
        <taxon>Desulfosarcinaceae</taxon>
        <taxon>Desulfosarcina</taxon>
    </lineage>
</organism>
<dbReference type="EC" id="4.2.3.1" evidence="4 10"/>
<proteinExistence type="inferred from homology"/>
<evidence type="ECO:0000256" key="11">
    <source>
        <dbReference type="PIRSR" id="PIRSR604450-51"/>
    </source>
</evidence>
<sequence>MRTDQFPETIRPHLIPEPGGDLVYRCLGCQTEHGIESLLYTCPDCGQVLLLHDRNFDRLKAIDGETWQQIFDYRRMLKIPAVKGIYRYHEFIGPVVPLDSVVYLGEGHTPVVEANGTLQEKAGIRFFYKNDGQNPSASFKDRGMASALSYINFLIRQGLVDQVLSICASTGDTSAAAALYAAYLKPHIKSAVLLPHKKVTPQQLSQPLGSGADVFEIPGVFDDCMKVVEALSETYNVALLNSKNAWRILGQESYSYEIAQEFEYAMADKVVVVPIGNAGNITAVMNGFLKFHETGIIDALPKILGVQSVHANPVFEYYSEPEAEKRRFVPMTVKPSVAQAAMIGNPVSMPRVIHLVDRYNRAAGTPRVFFAEVTEQDIMDWQLTANRNGHIACTHGGESLAGLQVALKNGAVTSSETAIVDSTAHALKFSGFQDMYFQNSFPDGYAVQPDPALVNGPRYVHPPTLKQVPAPGKPLDPEAFAVFVKAVSDQIAGDLGLKKRT</sequence>
<evidence type="ECO:0000259" key="12">
    <source>
        <dbReference type="Pfam" id="PF00291"/>
    </source>
</evidence>
<dbReference type="KEGG" id="dalk:DSCA_58380"/>
<dbReference type="RefSeq" id="WP_155319680.1">
    <property type="nucleotide sequence ID" value="NZ_AP021874.1"/>
</dbReference>
<comment type="catalytic activity">
    <reaction evidence="9">
        <text>O-phospho-L-homoserine + H2O = L-threonine + phosphate</text>
        <dbReference type="Rhea" id="RHEA:10840"/>
        <dbReference type="ChEBI" id="CHEBI:15377"/>
        <dbReference type="ChEBI" id="CHEBI:43474"/>
        <dbReference type="ChEBI" id="CHEBI:57590"/>
        <dbReference type="ChEBI" id="CHEBI:57926"/>
        <dbReference type="EC" id="4.2.3.1"/>
    </reaction>
</comment>
<dbReference type="SUPFAM" id="SSF53686">
    <property type="entry name" value="Tryptophan synthase beta subunit-like PLP-dependent enzymes"/>
    <property type="match status" value="1"/>
</dbReference>
<dbReference type="Pfam" id="PF00291">
    <property type="entry name" value="PALP"/>
    <property type="match status" value="1"/>
</dbReference>
<feature type="domain" description="Tryptophan synthase beta chain-like PALP" evidence="12">
    <location>
        <begin position="104"/>
        <end position="410"/>
    </location>
</feature>
<dbReference type="InterPro" id="IPR004450">
    <property type="entry name" value="Thr_synthase-like"/>
</dbReference>